<name>A0AAD9XNR3_9ROSI</name>
<dbReference type="PANTHER" id="PTHR46890">
    <property type="entry name" value="NON-LTR RETROLELEMENT REVERSE TRANSCRIPTASE-LIKE PROTEIN-RELATED"/>
    <property type="match status" value="1"/>
</dbReference>
<accession>A0AAD9XNR3</accession>
<dbReference type="Pfam" id="PF00078">
    <property type="entry name" value="RVT_1"/>
    <property type="match status" value="1"/>
</dbReference>
<dbReference type="InterPro" id="IPR000477">
    <property type="entry name" value="RT_dom"/>
</dbReference>
<dbReference type="SUPFAM" id="SSF56672">
    <property type="entry name" value="DNA/RNA polymerases"/>
    <property type="match status" value="1"/>
</dbReference>
<dbReference type="InterPro" id="IPR043502">
    <property type="entry name" value="DNA/RNA_pol_sf"/>
</dbReference>
<dbReference type="Proteomes" id="UP001280121">
    <property type="component" value="Unassembled WGS sequence"/>
</dbReference>
<proteinExistence type="predicted"/>
<gene>
    <name evidence="2" type="ORF">Ddye_001250</name>
</gene>
<reference evidence="2" key="1">
    <citation type="journal article" date="2023" name="Plant J.">
        <title>Genome sequences and population genomics provide insights into the demographic history, inbreeding, and mutation load of two 'living fossil' tree species of Dipteronia.</title>
        <authorList>
            <person name="Feng Y."/>
            <person name="Comes H.P."/>
            <person name="Chen J."/>
            <person name="Zhu S."/>
            <person name="Lu R."/>
            <person name="Zhang X."/>
            <person name="Li P."/>
            <person name="Qiu J."/>
            <person name="Olsen K.M."/>
            <person name="Qiu Y."/>
        </authorList>
    </citation>
    <scope>NUCLEOTIDE SEQUENCE</scope>
    <source>
        <strain evidence="2">KIB01</strain>
    </source>
</reference>
<comment type="caution">
    <text evidence="2">The sequence shown here is derived from an EMBL/GenBank/DDBJ whole genome shotgun (WGS) entry which is preliminary data.</text>
</comment>
<keyword evidence="3" id="KW-1185">Reference proteome</keyword>
<evidence type="ECO:0000259" key="1">
    <source>
        <dbReference type="Pfam" id="PF00078"/>
    </source>
</evidence>
<feature type="domain" description="Reverse transcriptase" evidence="1">
    <location>
        <begin position="204"/>
        <end position="335"/>
    </location>
</feature>
<protein>
    <recommendedName>
        <fullName evidence="1">Reverse transcriptase domain-containing protein</fullName>
    </recommendedName>
</protein>
<dbReference type="CDD" id="cd01650">
    <property type="entry name" value="RT_nLTR_like"/>
    <property type="match status" value="1"/>
</dbReference>
<evidence type="ECO:0000313" key="2">
    <source>
        <dbReference type="EMBL" id="KAK2662676.1"/>
    </source>
</evidence>
<dbReference type="AlphaFoldDB" id="A0AAD9XNR3"/>
<dbReference type="InterPro" id="IPR052343">
    <property type="entry name" value="Retrotransposon-Effector_Assoc"/>
</dbReference>
<dbReference type="EMBL" id="JANJYI010000001">
    <property type="protein sequence ID" value="KAK2662676.1"/>
    <property type="molecule type" value="Genomic_DNA"/>
</dbReference>
<sequence>MLGVCESWKKNKSGNSFDIRILRKTKAVKSFFKGWIADKRLNGDQSKLLEKELLEIESKVVGSSWTDSLRRDHQLSALESSFFEGIFSSEEVWESLCSCDGNKAPGPDGLNLNFIKSNWEVVKKDFLGFMKEFYMDGSVVKSVNRSFIALIAKVWNPCSIKDYRPISLVGAAYIILAKVLANRLKKVMDKLISPFQWLLSKIGKCPTKEFSMNRGLRQRDPLSPFLFNLVVEVLSCMLVKAREQGLIRGISFQNDVVHLTHLQFVDDTLLFIDPSLDYLLNSKCILRCFEVISGLKINFHKSCLVKIGRKSHDEVDWAGFFRYVSSNLPMTYLGLPVGGNMEREVLWHPVLKKVEDRLTPWKRSLLSKGGKLV</sequence>
<dbReference type="PANTHER" id="PTHR46890:SF50">
    <property type="entry name" value="RNA-DIRECTED DNA POLYMERASE, EUKARYOTA, REVERSE TRANSCRIPTASE ZINC-BINDING DOMAIN PROTEIN-RELATED"/>
    <property type="match status" value="1"/>
</dbReference>
<evidence type="ECO:0000313" key="3">
    <source>
        <dbReference type="Proteomes" id="UP001280121"/>
    </source>
</evidence>
<organism evidence="2 3">
    <name type="scientific">Dipteronia dyeriana</name>
    <dbReference type="NCBI Taxonomy" id="168575"/>
    <lineage>
        <taxon>Eukaryota</taxon>
        <taxon>Viridiplantae</taxon>
        <taxon>Streptophyta</taxon>
        <taxon>Embryophyta</taxon>
        <taxon>Tracheophyta</taxon>
        <taxon>Spermatophyta</taxon>
        <taxon>Magnoliopsida</taxon>
        <taxon>eudicotyledons</taxon>
        <taxon>Gunneridae</taxon>
        <taxon>Pentapetalae</taxon>
        <taxon>rosids</taxon>
        <taxon>malvids</taxon>
        <taxon>Sapindales</taxon>
        <taxon>Sapindaceae</taxon>
        <taxon>Hippocastanoideae</taxon>
        <taxon>Acereae</taxon>
        <taxon>Dipteronia</taxon>
    </lineage>
</organism>